<sequence>MPTLQGLLASMHLLSRCKPELFRMHCEYLINLLRKAPLAALTPTPNTVVASSTNSPASSIQGSDTLLGLDAQCLYHLISVIEMTLLSISSDPDRDAVDSSHISAHRLTDLQLDLVRLIQRQGRLVVDSALSCLATLTNRVLKEHTQIVVCFAQFYGRKHVWKRPKQQSF</sequence>
<proteinExistence type="predicted"/>
<evidence type="ECO:0000313" key="2">
    <source>
        <dbReference type="Proteomes" id="UP000272942"/>
    </source>
</evidence>
<dbReference type="EMBL" id="UZAN01057780">
    <property type="protein sequence ID" value="VDP91796.1"/>
    <property type="molecule type" value="Genomic_DNA"/>
</dbReference>
<accession>A0A183B5N9</accession>
<evidence type="ECO:0000313" key="1">
    <source>
        <dbReference type="EMBL" id="VDP91796.1"/>
    </source>
</evidence>
<dbReference type="OrthoDB" id="418242at2759"/>
<dbReference type="Proteomes" id="UP000272942">
    <property type="component" value="Unassembled WGS sequence"/>
</dbReference>
<name>A0A183B5N9_9TREM</name>
<keyword evidence="2" id="KW-1185">Reference proteome</keyword>
<reference evidence="1 2" key="2">
    <citation type="submission" date="2018-11" db="EMBL/GenBank/DDBJ databases">
        <authorList>
            <consortium name="Pathogen Informatics"/>
        </authorList>
    </citation>
    <scope>NUCLEOTIDE SEQUENCE [LARGE SCALE GENOMIC DNA]</scope>
    <source>
        <strain evidence="1 2">Egypt</strain>
    </source>
</reference>
<gene>
    <name evidence="1" type="ORF">ECPE_LOCUS14524</name>
</gene>
<dbReference type="AlphaFoldDB" id="A0A183B5N9"/>
<organism evidence="3">
    <name type="scientific">Echinostoma caproni</name>
    <dbReference type="NCBI Taxonomy" id="27848"/>
    <lineage>
        <taxon>Eukaryota</taxon>
        <taxon>Metazoa</taxon>
        <taxon>Spiralia</taxon>
        <taxon>Lophotrochozoa</taxon>
        <taxon>Platyhelminthes</taxon>
        <taxon>Trematoda</taxon>
        <taxon>Digenea</taxon>
        <taxon>Plagiorchiida</taxon>
        <taxon>Echinostomata</taxon>
        <taxon>Echinostomatoidea</taxon>
        <taxon>Echinostomatidae</taxon>
        <taxon>Echinostoma</taxon>
    </lineage>
</organism>
<dbReference type="WBParaSite" id="ECPE_0001456401-mRNA-1">
    <property type="protein sequence ID" value="ECPE_0001456401-mRNA-1"/>
    <property type="gene ID" value="ECPE_0001456401"/>
</dbReference>
<reference evidence="3" key="1">
    <citation type="submission" date="2016-06" db="UniProtKB">
        <authorList>
            <consortium name="WormBaseParasite"/>
        </authorList>
    </citation>
    <scope>IDENTIFICATION</scope>
</reference>
<evidence type="ECO:0000313" key="3">
    <source>
        <dbReference type="WBParaSite" id="ECPE_0001456401-mRNA-1"/>
    </source>
</evidence>
<protein>
    <submittedName>
        <fullName evidence="3">Sister chromatid cohesion protein</fullName>
    </submittedName>
</protein>